<dbReference type="InterPro" id="IPR009225">
    <property type="entry name" value="Phage_head_completion_GpL"/>
</dbReference>
<comment type="caution">
    <text evidence="1">The sequence shown here is derived from an EMBL/GenBank/DDBJ whole genome shotgun (WGS) entry which is preliminary data.</text>
</comment>
<dbReference type="RefSeq" id="WP_038217977.1">
    <property type="nucleotide sequence ID" value="NZ_CAWLWN010000217.1"/>
</dbReference>
<dbReference type="EMBL" id="CBSW010000174">
    <property type="protein sequence ID" value="CDG97338.1"/>
    <property type="molecule type" value="Genomic_DNA"/>
</dbReference>
<dbReference type="Proteomes" id="UP000028511">
    <property type="component" value="Unassembled WGS sequence"/>
</dbReference>
<evidence type="ECO:0000313" key="2">
    <source>
        <dbReference type="Proteomes" id="UP000028511"/>
    </source>
</evidence>
<evidence type="ECO:0000313" key="1">
    <source>
        <dbReference type="EMBL" id="CDG97338.1"/>
    </source>
</evidence>
<dbReference type="Pfam" id="PF05926">
    <property type="entry name" value="Phage_GPL"/>
    <property type="match status" value="1"/>
</dbReference>
<protein>
    <recommendedName>
        <fullName evidence="3">Phage head completion protein (GPL)</fullName>
    </recommendedName>
</protein>
<name>A0A077NG29_XENBV</name>
<reference evidence="1" key="1">
    <citation type="submission" date="2013-07" db="EMBL/GenBank/DDBJ databases">
        <title>Sub-species coevolution in mutualistic symbiosis.</title>
        <authorList>
            <person name="Murfin K."/>
            <person name="Klassen J."/>
            <person name="Lee M."/>
            <person name="Forst S."/>
            <person name="Stock P."/>
            <person name="Goodrich-Blair H."/>
        </authorList>
    </citation>
    <scope>NUCLEOTIDE SEQUENCE [LARGE SCALE GENOMIC DNA]</scope>
    <source>
        <strain evidence="1">Puntauvense</strain>
    </source>
</reference>
<dbReference type="HOGENOM" id="CLU_109291_1_0_6"/>
<organism evidence="1 2">
    <name type="scientific">Xenorhabdus bovienii str. puntauvense</name>
    <dbReference type="NCBI Taxonomy" id="1398201"/>
    <lineage>
        <taxon>Bacteria</taxon>
        <taxon>Pseudomonadati</taxon>
        <taxon>Pseudomonadota</taxon>
        <taxon>Gammaproteobacteria</taxon>
        <taxon>Enterobacterales</taxon>
        <taxon>Morganellaceae</taxon>
        <taxon>Xenorhabdus</taxon>
    </lineage>
</organism>
<gene>
    <name evidence="1" type="ORF">XBP1_2550010</name>
</gene>
<sequence>MSLVATKTINKIDDETPITDGNEAITSDVFWPAIVLSGLRQSMRLNGGVTTCRLKHMATEATLYANQLLAEWRAEQEKNGFASLKAVPSPVINDTTAHVFRYYQAVYSFTKALLIENYRDIDTTRDGEKHAEALSTQIDDLRRDGQNAIRDILGKHRMIAELV</sequence>
<proteinExistence type="predicted"/>
<evidence type="ECO:0008006" key="3">
    <source>
        <dbReference type="Google" id="ProtNLM"/>
    </source>
</evidence>
<dbReference type="AlphaFoldDB" id="A0A077NG29"/>
<accession>A0A077NG29</accession>